<dbReference type="InterPro" id="IPR011013">
    <property type="entry name" value="Gal_mutarotase_sf_dom"/>
</dbReference>
<dbReference type="AlphaFoldDB" id="A0A7J7MP92"/>
<dbReference type="EMBL" id="JACGCM010001306">
    <property type="protein sequence ID" value="KAF6156706.1"/>
    <property type="molecule type" value="Genomic_DNA"/>
</dbReference>
<dbReference type="GO" id="GO:0003824">
    <property type="term" value="F:catalytic activity"/>
    <property type="evidence" value="ECO:0007669"/>
    <property type="project" value="InterPro"/>
</dbReference>
<dbReference type="OrthoDB" id="19657at2759"/>
<keyword evidence="2" id="KW-1185">Reference proteome</keyword>
<proteinExistence type="predicted"/>
<evidence type="ECO:0000313" key="1">
    <source>
        <dbReference type="EMBL" id="KAF6156706.1"/>
    </source>
</evidence>
<accession>A0A7J7MP92</accession>
<protein>
    <submittedName>
        <fullName evidence="1">Uncharacterized protein</fullName>
    </submittedName>
</protein>
<dbReference type="GO" id="GO:0005975">
    <property type="term" value="P:carbohydrate metabolic process"/>
    <property type="evidence" value="ECO:0007669"/>
    <property type="project" value="InterPro"/>
</dbReference>
<dbReference type="Gene3D" id="2.70.98.30">
    <property type="entry name" value="Golgi alpha-mannosidase II, domain 4"/>
    <property type="match status" value="1"/>
</dbReference>
<evidence type="ECO:0000313" key="2">
    <source>
        <dbReference type="Proteomes" id="UP000541444"/>
    </source>
</evidence>
<organism evidence="1 2">
    <name type="scientific">Kingdonia uniflora</name>
    <dbReference type="NCBI Taxonomy" id="39325"/>
    <lineage>
        <taxon>Eukaryota</taxon>
        <taxon>Viridiplantae</taxon>
        <taxon>Streptophyta</taxon>
        <taxon>Embryophyta</taxon>
        <taxon>Tracheophyta</taxon>
        <taxon>Spermatophyta</taxon>
        <taxon>Magnoliopsida</taxon>
        <taxon>Ranunculales</taxon>
        <taxon>Circaeasteraceae</taxon>
        <taxon>Kingdonia</taxon>
    </lineage>
</organism>
<dbReference type="Proteomes" id="UP000541444">
    <property type="component" value="Unassembled WGS sequence"/>
</dbReference>
<reference evidence="1 2" key="1">
    <citation type="journal article" date="2020" name="IScience">
        <title>Genome Sequencing of the Endangered Kingdonia uniflora (Circaeasteraceae, Ranunculales) Reveals Potential Mechanisms of Evolutionary Specialization.</title>
        <authorList>
            <person name="Sun Y."/>
            <person name="Deng T."/>
            <person name="Zhang A."/>
            <person name="Moore M.J."/>
            <person name="Landis J.B."/>
            <person name="Lin N."/>
            <person name="Zhang H."/>
            <person name="Zhang X."/>
            <person name="Huang J."/>
            <person name="Zhang X."/>
            <person name="Sun H."/>
            <person name="Wang H."/>
        </authorList>
    </citation>
    <scope>NUCLEOTIDE SEQUENCE [LARGE SCALE GENOMIC DNA]</scope>
    <source>
        <strain evidence="1">TB1705</strain>
        <tissue evidence="1">Leaf</tissue>
    </source>
</reference>
<dbReference type="SUPFAM" id="SSF74650">
    <property type="entry name" value="Galactose mutarotase-like"/>
    <property type="match status" value="1"/>
</dbReference>
<dbReference type="GO" id="GO:0030246">
    <property type="term" value="F:carbohydrate binding"/>
    <property type="evidence" value="ECO:0007669"/>
    <property type="project" value="InterPro"/>
</dbReference>
<comment type="caution">
    <text evidence="1">The sequence shown here is derived from an EMBL/GenBank/DDBJ whole genome shotgun (WGS) entry which is preliminary data.</text>
</comment>
<gene>
    <name evidence="1" type="ORF">GIB67_002421</name>
</gene>
<sequence length="312" mass="34818">MTITTNKVPLCVEGWDEVLHEIGMPSETFLSTQEAEILLKSLEDLPILVVAGAEDTLVSLKSSQVMVSKLVNFIGPIPFDDGRGKEIATLISTTMKTNKTFYTDYNGTLFAIYNILNVLHVYLPTLIELERDADDEKEDGGVGSKWYISSSTLEDEEDGGVGSKGSVSSSIVEDEEFTDFTATEILLQFYVTSTEDQQELQNAVEVFENRNSMTPKESLRIPDSNIIDDIKSKLSAKKDNSFYQSRRDASSFKSFGKGNTNEKHGLNVFDWEMCTLGPIGENEEVVSFLGLRACFHSSDSLLRPRGHILYRF</sequence>
<name>A0A7J7MP92_9MAGN</name>